<dbReference type="AlphaFoldDB" id="F4FY92"/>
<protein>
    <submittedName>
        <fullName evidence="1">Uncharacterized protein</fullName>
    </submittedName>
</protein>
<keyword evidence="2" id="KW-1185">Reference proteome</keyword>
<evidence type="ECO:0000313" key="2">
    <source>
        <dbReference type="Proteomes" id="UP000007812"/>
    </source>
</evidence>
<dbReference type="STRING" id="1006006.Mcup_1362"/>
<accession>F4FY92</accession>
<dbReference type="HOGENOM" id="CLU_2629707_0_0_2"/>
<sequence length="77" mass="7999">MGIPSGVTGTPLIVLHVPVMRYSASAAGVTIVSSGVAPAIVTPGIKLTSVVPMTRRKEGLFVLILSDKLPKRLTSMI</sequence>
<reference evidence="1 2" key="1">
    <citation type="journal article" date="2011" name="J. Bacteriol.">
        <title>Complete genome sequence of Metallosphaera cuprina, a metal sulfide-oxidizing archaeon from a hot spring.</title>
        <authorList>
            <person name="Liu L.J."/>
            <person name="You X.Y."/>
            <person name="Zheng H."/>
            <person name="Wang S."/>
            <person name="Jiang C.Y."/>
            <person name="Liu S.J."/>
        </authorList>
    </citation>
    <scope>NUCLEOTIDE SEQUENCE [LARGE SCALE GENOMIC DNA]</scope>
    <source>
        <strain evidence="1 2">Ar-4</strain>
    </source>
</reference>
<dbReference type="KEGG" id="mcn:Mcup_1362"/>
<proteinExistence type="predicted"/>
<dbReference type="EMBL" id="CP002656">
    <property type="protein sequence ID" value="AEB95465.1"/>
    <property type="molecule type" value="Genomic_DNA"/>
</dbReference>
<gene>
    <name evidence="1" type="ordered locus">Mcup_1362</name>
</gene>
<dbReference type="Proteomes" id="UP000007812">
    <property type="component" value="Chromosome"/>
</dbReference>
<dbReference type="eggNOG" id="arCOG07714">
    <property type="taxonomic scope" value="Archaea"/>
</dbReference>
<organism evidence="1 2">
    <name type="scientific">Metallosphaera cuprina (strain Ar-4)</name>
    <dbReference type="NCBI Taxonomy" id="1006006"/>
    <lineage>
        <taxon>Archaea</taxon>
        <taxon>Thermoproteota</taxon>
        <taxon>Thermoprotei</taxon>
        <taxon>Sulfolobales</taxon>
        <taxon>Sulfolobaceae</taxon>
        <taxon>Metallosphaera</taxon>
    </lineage>
</organism>
<name>F4FY92_METCR</name>
<evidence type="ECO:0000313" key="1">
    <source>
        <dbReference type="EMBL" id="AEB95465.1"/>
    </source>
</evidence>